<dbReference type="PANTHER" id="PTHR12346:SF0">
    <property type="entry name" value="SIN3A, ISOFORM G"/>
    <property type="match status" value="1"/>
</dbReference>
<dbReference type="Gene3D" id="1.20.1160.11">
    <property type="entry name" value="Paired amphipathic helix"/>
    <property type="match status" value="1"/>
</dbReference>
<dbReference type="PROSITE" id="PS51477">
    <property type="entry name" value="PAH"/>
    <property type="match status" value="1"/>
</dbReference>
<evidence type="ECO:0000256" key="4">
    <source>
        <dbReference type="PROSITE-ProRule" id="PRU00810"/>
    </source>
</evidence>
<keyword evidence="2" id="KW-0678">Repressor</keyword>
<dbReference type="Pfam" id="PF02671">
    <property type="entry name" value="PAH"/>
    <property type="match status" value="1"/>
</dbReference>
<dbReference type="SUPFAM" id="SSF47762">
    <property type="entry name" value="PAH2 domain"/>
    <property type="match status" value="2"/>
</dbReference>
<evidence type="ECO:0000256" key="1">
    <source>
        <dbReference type="ARBA" id="ARBA00004123"/>
    </source>
</evidence>
<gene>
    <name evidence="5" type="ORF">EUTSA_v10009749mg</name>
</gene>
<dbReference type="InterPro" id="IPR036600">
    <property type="entry name" value="PAH_sf"/>
</dbReference>
<dbReference type="GO" id="GO:0000785">
    <property type="term" value="C:chromatin"/>
    <property type="evidence" value="ECO:0007669"/>
    <property type="project" value="TreeGrafter"/>
</dbReference>
<organism evidence="5 6">
    <name type="scientific">Eutrema salsugineum</name>
    <name type="common">Saltwater cress</name>
    <name type="synonym">Sisymbrium salsugineum</name>
    <dbReference type="NCBI Taxonomy" id="72664"/>
    <lineage>
        <taxon>Eukaryota</taxon>
        <taxon>Viridiplantae</taxon>
        <taxon>Streptophyta</taxon>
        <taxon>Embryophyta</taxon>
        <taxon>Tracheophyta</taxon>
        <taxon>Spermatophyta</taxon>
        <taxon>Magnoliopsida</taxon>
        <taxon>eudicotyledons</taxon>
        <taxon>Gunneridae</taxon>
        <taxon>Pentapetalae</taxon>
        <taxon>rosids</taxon>
        <taxon>malvids</taxon>
        <taxon>Brassicales</taxon>
        <taxon>Brassicaceae</taxon>
        <taxon>Eutremeae</taxon>
        <taxon>Eutrema</taxon>
    </lineage>
</organism>
<dbReference type="KEGG" id="eus:EUTSA_v10009749mg"/>
<reference evidence="5 6" key="1">
    <citation type="journal article" date="2013" name="Front. Plant Sci.">
        <title>The Reference Genome of the Halophytic Plant Eutrema salsugineum.</title>
        <authorList>
            <person name="Yang R."/>
            <person name="Jarvis D.E."/>
            <person name="Chen H."/>
            <person name="Beilstein M.A."/>
            <person name="Grimwood J."/>
            <person name="Jenkins J."/>
            <person name="Shu S."/>
            <person name="Prochnik S."/>
            <person name="Xin M."/>
            <person name="Ma C."/>
            <person name="Schmutz J."/>
            <person name="Wing R.A."/>
            <person name="Mitchell-Olds T."/>
            <person name="Schumaker K.S."/>
            <person name="Wang X."/>
        </authorList>
    </citation>
    <scope>NUCLEOTIDE SEQUENCE [LARGE SCALE GENOMIC DNA]</scope>
</reference>
<name>V4KXF7_EUTSA</name>
<dbReference type="GO" id="GO:0000118">
    <property type="term" value="C:histone deacetylase complex"/>
    <property type="evidence" value="ECO:0007669"/>
    <property type="project" value="TreeGrafter"/>
</dbReference>
<dbReference type="STRING" id="72664.V4KXF7"/>
<evidence type="ECO:0000256" key="3">
    <source>
        <dbReference type="ARBA" id="ARBA00023242"/>
    </source>
</evidence>
<dbReference type="InterPro" id="IPR039774">
    <property type="entry name" value="Sin3-like"/>
</dbReference>
<keyword evidence="6" id="KW-1185">Reference proteome</keyword>
<protein>
    <submittedName>
        <fullName evidence="5">Uncharacterized protein</fullName>
    </submittedName>
</protein>
<dbReference type="Proteomes" id="UP000030689">
    <property type="component" value="Unassembled WGS sequence"/>
</dbReference>
<evidence type="ECO:0000313" key="6">
    <source>
        <dbReference type="Proteomes" id="UP000030689"/>
    </source>
</evidence>
<evidence type="ECO:0000313" key="5">
    <source>
        <dbReference type="EMBL" id="ESQ34752.1"/>
    </source>
</evidence>
<dbReference type="AlphaFoldDB" id="V4KXF7"/>
<accession>V4KXF7</accession>
<dbReference type="OMA" id="FLKIMIM"/>
<comment type="subcellular location">
    <subcellularLocation>
        <location evidence="1 4">Nucleus</location>
    </subcellularLocation>
</comment>
<dbReference type="EMBL" id="KI517683">
    <property type="protein sequence ID" value="ESQ34752.1"/>
    <property type="molecule type" value="Genomic_DNA"/>
</dbReference>
<evidence type="ECO:0000256" key="2">
    <source>
        <dbReference type="ARBA" id="ARBA00022491"/>
    </source>
</evidence>
<dbReference type="eggNOG" id="KOG4204">
    <property type="taxonomic scope" value="Eukaryota"/>
</dbReference>
<dbReference type="Gramene" id="ESQ34752">
    <property type="protein sequence ID" value="ESQ34752"/>
    <property type="gene ID" value="EUTSA_v10009749mg"/>
</dbReference>
<sequence>MDNPLSYVASVYEAFHDEPEKLDEFFKLAEDATANRFDEASAIAMTELMKGHQNLVQGLSVFFPNANMTSPREAAQERFESVNSHVYNSVVRILKKYENGKMLEKEMRKEVLDLVYYHEDLTGEFCRMFPPKP</sequence>
<proteinExistence type="predicted"/>
<dbReference type="PANTHER" id="PTHR12346">
    <property type="entry name" value="SIN3B-RELATED"/>
    <property type="match status" value="1"/>
</dbReference>
<dbReference type="GO" id="GO:0000122">
    <property type="term" value="P:negative regulation of transcription by RNA polymerase II"/>
    <property type="evidence" value="ECO:0007669"/>
    <property type="project" value="TreeGrafter"/>
</dbReference>
<dbReference type="InterPro" id="IPR003822">
    <property type="entry name" value="PAH"/>
</dbReference>
<keyword evidence="3 4" id="KW-0539">Nucleus</keyword>
<dbReference type="GO" id="GO:0003714">
    <property type="term" value="F:transcription corepressor activity"/>
    <property type="evidence" value="ECO:0007669"/>
    <property type="project" value="InterPro"/>
</dbReference>